<dbReference type="InterPro" id="IPR050373">
    <property type="entry name" value="Fibrinogen_C-term_domain"/>
</dbReference>
<dbReference type="InterPro" id="IPR036056">
    <property type="entry name" value="Fibrinogen-like_C"/>
</dbReference>
<dbReference type="SUPFAM" id="SSF56496">
    <property type="entry name" value="Fibrinogen C-terminal domain-like"/>
    <property type="match status" value="1"/>
</dbReference>
<name>A0A8B6DZ42_MYTGA</name>
<gene>
    <name evidence="3" type="ORF">MGAL_10B050024</name>
</gene>
<reference evidence="3" key="1">
    <citation type="submission" date="2018-11" db="EMBL/GenBank/DDBJ databases">
        <authorList>
            <person name="Alioto T."/>
            <person name="Alioto T."/>
        </authorList>
    </citation>
    <scope>NUCLEOTIDE SEQUENCE</scope>
</reference>
<dbReference type="InterPro" id="IPR020837">
    <property type="entry name" value="Fibrinogen_CS"/>
</dbReference>
<protein>
    <recommendedName>
        <fullName evidence="2">Fibrinogen C-terminal domain-containing protein</fullName>
    </recommendedName>
</protein>
<dbReference type="EMBL" id="UYJE01004347">
    <property type="protein sequence ID" value="VDI27332.1"/>
    <property type="molecule type" value="Genomic_DNA"/>
</dbReference>
<dbReference type="PANTHER" id="PTHR19143">
    <property type="entry name" value="FIBRINOGEN/TENASCIN/ANGIOPOEITIN"/>
    <property type="match status" value="1"/>
</dbReference>
<dbReference type="Proteomes" id="UP000596742">
    <property type="component" value="Unassembled WGS sequence"/>
</dbReference>
<dbReference type="InterPro" id="IPR002181">
    <property type="entry name" value="Fibrinogen_a/b/g_C_dom"/>
</dbReference>
<dbReference type="GO" id="GO:0005615">
    <property type="term" value="C:extracellular space"/>
    <property type="evidence" value="ECO:0007669"/>
    <property type="project" value="TreeGrafter"/>
</dbReference>
<keyword evidence="1" id="KW-1015">Disulfide bond</keyword>
<sequence length="159" mass="18409">MAKPSTLTNEPWLISSFTYTFSARNDNIHKLTSGGRYELRVDLSDWEGGTWYAVYKTFKVENESSKYKLTVGDYSGTAGDSLKYHNTYKFSTKDQDNDNHNMDCAKQAAGGWWYNGCHQSNLNGIYKKGKPDFWNVVSWKGTKGDRYSLKFARMMIRRY</sequence>
<accession>A0A8B6DZ42</accession>
<evidence type="ECO:0000256" key="1">
    <source>
        <dbReference type="ARBA" id="ARBA00023157"/>
    </source>
</evidence>
<dbReference type="InterPro" id="IPR014716">
    <property type="entry name" value="Fibrinogen_a/b/g_C_1"/>
</dbReference>
<evidence type="ECO:0000313" key="4">
    <source>
        <dbReference type="Proteomes" id="UP000596742"/>
    </source>
</evidence>
<evidence type="ECO:0000259" key="2">
    <source>
        <dbReference type="PROSITE" id="PS51406"/>
    </source>
</evidence>
<evidence type="ECO:0000313" key="3">
    <source>
        <dbReference type="EMBL" id="VDI27332.1"/>
    </source>
</evidence>
<dbReference type="AlphaFoldDB" id="A0A8B6DZ42"/>
<dbReference type="SMART" id="SM00186">
    <property type="entry name" value="FBG"/>
    <property type="match status" value="1"/>
</dbReference>
<comment type="caution">
    <text evidence="3">The sequence shown here is derived from an EMBL/GenBank/DDBJ whole genome shotgun (WGS) entry which is preliminary data.</text>
</comment>
<dbReference type="OrthoDB" id="6108112at2759"/>
<dbReference type="Gene3D" id="3.90.215.10">
    <property type="entry name" value="Gamma Fibrinogen, chain A, domain 1"/>
    <property type="match status" value="1"/>
</dbReference>
<organism evidence="3 4">
    <name type="scientific">Mytilus galloprovincialis</name>
    <name type="common">Mediterranean mussel</name>
    <dbReference type="NCBI Taxonomy" id="29158"/>
    <lineage>
        <taxon>Eukaryota</taxon>
        <taxon>Metazoa</taxon>
        <taxon>Spiralia</taxon>
        <taxon>Lophotrochozoa</taxon>
        <taxon>Mollusca</taxon>
        <taxon>Bivalvia</taxon>
        <taxon>Autobranchia</taxon>
        <taxon>Pteriomorphia</taxon>
        <taxon>Mytilida</taxon>
        <taxon>Mytiloidea</taxon>
        <taxon>Mytilidae</taxon>
        <taxon>Mytilinae</taxon>
        <taxon>Mytilus</taxon>
    </lineage>
</organism>
<keyword evidence="4" id="KW-1185">Reference proteome</keyword>
<dbReference type="PROSITE" id="PS00514">
    <property type="entry name" value="FIBRINOGEN_C_1"/>
    <property type="match status" value="1"/>
</dbReference>
<proteinExistence type="predicted"/>
<feature type="domain" description="Fibrinogen C-terminal" evidence="2">
    <location>
        <begin position="25"/>
        <end position="159"/>
    </location>
</feature>
<dbReference type="PROSITE" id="PS51406">
    <property type="entry name" value="FIBRINOGEN_C_2"/>
    <property type="match status" value="1"/>
</dbReference>
<dbReference type="Pfam" id="PF00147">
    <property type="entry name" value="Fibrinogen_C"/>
    <property type="match status" value="1"/>
</dbReference>